<dbReference type="RefSeq" id="WP_136598221.1">
    <property type="nucleotide sequence ID" value="NZ_STGV01000002.1"/>
</dbReference>
<feature type="domain" description="HTH luxR-type" evidence="1">
    <location>
        <begin position="11"/>
        <end position="76"/>
    </location>
</feature>
<dbReference type="OrthoDB" id="8349179at2"/>
<keyword evidence="3" id="KW-1185">Reference proteome</keyword>
<dbReference type="Pfam" id="PF00196">
    <property type="entry name" value="GerE"/>
    <property type="match status" value="1"/>
</dbReference>
<dbReference type="InterPro" id="IPR036388">
    <property type="entry name" value="WH-like_DNA-bd_sf"/>
</dbReference>
<sequence>MTTKRLPVPCSEQVLPELTETEKSCLTMIAEGMGADATAQVLDLPRARVDLVLNAAQEKLGAQNVLHAVSKALLTGTIAKDDIPMTE</sequence>
<dbReference type="AlphaFoldDB" id="A0A4S8P251"/>
<dbReference type="InterPro" id="IPR016032">
    <property type="entry name" value="Sig_transdc_resp-reg_C-effctor"/>
</dbReference>
<organism evidence="2 3">
    <name type="scientific">Peteryoungia ipomoeae</name>
    <dbReference type="NCBI Taxonomy" id="1210932"/>
    <lineage>
        <taxon>Bacteria</taxon>
        <taxon>Pseudomonadati</taxon>
        <taxon>Pseudomonadota</taxon>
        <taxon>Alphaproteobacteria</taxon>
        <taxon>Hyphomicrobiales</taxon>
        <taxon>Rhizobiaceae</taxon>
        <taxon>Peteryoungia</taxon>
    </lineage>
</organism>
<proteinExistence type="predicted"/>
<dbReference type="SMART" id="SM00421">
    <property type="entry name" value="HTH_LUXR"/>
    <property type="match status" value="1"/>
</dbReference>
<gene>
    <name evidence="2" type="ORF">FAA97_09190</name>
</gene>
<dbReference type="InterPro" id="IPR000792">
    <property type="entry name" value="Tscrpt_reg_LuxR_C"/>
</dbReference>
<dbReference type="SUPFAM" id="SSF46894">
    <property type="entry name" value="C-terminal effector domain of the bipartite response regulators"/>
    <property type="match status" value="1"/>
</dbReference>
<dbReference type="Proteomes" id="UP000308828">
    <property type="component" value="Unassembled WGS sequence"/>
</dbReference>
<dbReference type="PROSITE" id="PS50043">
    <property type="entry name" value="HTH_LUXR_2"/>
    <property type="match status" value="1"/>
</dbReference>
<dbReference type="GO" id="GO:0006355">
    <property type="term" value="P:regulation of DNA-templated transcription"/>
    <property type="evidence" value="ECO:0007669"/>
    <property type="project" value="InterPro"/>
</dbReference>
<protein>
    <submittedName>
        <fullName evidence="2">LuxR family transcriptional regulator</fullName>
    </submittedName>
</protein>
<comment type="caution">
    <text evidence="2">The sequence shown here is derived from an EMBL/GenBank/DDBJ whole genome shotgun (WGS) entry which is preliminary data.</text>
</comment>
<dbReference type="Gene3D" id="1.10.10.10">
    <property type="entry name" value="Winged helix-like DNA-binding domain superfamily/Winged helix DNA-binding domain"/>
    <property type="match status" value="1"/>
</dbReference>
<dbReference type="EMBL" id="STGV01000002">
    <property type="protein sequence ID" value="THV24130.1"/>
    <property type="molecule type" value="Genomic_DNA"/>
</dbReference>
<evidence type="ECO:0000313" key="2">
    <source>
        <dbReference type="EMBL" id="THV24130.1"/>
    </source>
</evidence>
<evidence type="ECO:0000313" key="3">
    <source>
        <dbReference type="Proteomes" id="UP000308828"/>
    </source>
</evidence>
<evidence type="ECO:0000259" key="1">
    <source>
        <dbReference type="PROSITE" id="PS50043"/>
    </source>
</evidence>
<reference evidence="2 3" key="1">
    <citation type="submission" date="2019-04" db="EMBL/GenBank/DDBJ databases">
        <title>Genome sequence of strain shin9-1.</title>
        <authorList>
            <person name="Gao J."/>
            <person name="Sun J."/>
        </authorList>
    </citation>
    <scope>NUCLEOTIDE SEQUENCE [LARGE SCALE GENOMIC DNA]</scope>
    <source>
        <strain evidence="3">shin9-1</strain>
    </source>
</reference>
<accession>A0A4S8P251</accession>
<dbReference type="GO" id="GO:0003677">
    <property type="term" value="F:DNA binding"/>
    <property type="evidence" value="ECO:0007669"/>
    <property type="project" value="InterPro"/>
</dbReference>
<name>A0A4S8P251_9HYPH</name>